<dbReference type="EMBL" id="MK962638">
    <property type="protein sequence ID" value="QDH84580.1"/>
    <property type="molecule type" value="Genomic_DNA"/>
</dbReference>
<accession>A0A514CVT0</accession>
<evidence type="ECO:0000313" key="3">
    <source>
        <dbReference type="Proteomes" id="UP000319935"/>
    </source>
</evidence>
<evidence type="ECO:0000256" key="1">
    <source>
        <dbReference type="SAM" id="MobiDB-lite"/>
    </source>
</evidence>
<proteinExistence type="predicted"/>
<organism evidence="2 3">
    <name type="scientific">Achromobacter phage vB_AxyP_19-32_Axy21</name>
    <dbReference type="NCBI Taxonomy" id="2591045"/>
    <lineage>
        <taxon>Viruses</taxon>
        <taxon>Duplodnaviria</taxon>
        <taxon>Heunggongvirae</taxon>
        <taxon>Uroviricota</taxon>
        <taxon>Caudoviricetes</taxon>
        <taxon>Autographivirales</taxon>
        <taxon>Autoscriptoviridae</taxon>
        <taxon>Axyvirus</taxon>
        <taxon>Axyvirus 1932Axy21</taxon>
    </lineage>
</organism>
<sequence>MQDTQAGADVHIPDSAEDNASGNIRAIKRQKFHTLRSLDIPQCFVQEQVEGARRVELGIFGPASAPHMPGDLRRVSRVQGEADEAQVR</sequence>
<evidence type="ECO:0000313" key="2">
    <source>
        <dbReference type="EMBL" id="QDH84580.1"/>
    </source>
</evidence>
<dbReference type="Proteomes" id="UP000319935">
    <property type="component" value="Segment"/>
</dbReference>
<feature type="region of interest" description="Disordered" evidence="1">
    <location>
        <begin position="1"/>
        <end position="23"/>
    </location>
</feature>
<gene>
    <name evidence="2" type="ORF">Axy21_031</name>
</gene>
<name>A0A514CVT0_9CAUD</name>
<protein>
    <submittedName>
        <fullName evidence="2">Uncharacterized protein</fullName>
    </submittedName>
</protein>
<reference evidence="2 3" key="1">
    <citation type="submission" date="2019-05" db="EMBL/GenBank/DDBJ databases">
        <title>Complete genome sequence of sixteen phages from Abidjan, cote d'Ivoire, isolated on a single strain of Achromobacter xylosoxidans.</title>
        <authorList>
            <person name="Essoh C."/>
            <person name="Vernadet J.-P."/>
            <person name="Vergnaud G."/>
            <person name="Pourcel C."/>
        </authorList>
    </citation>
    <scope>NUCLEOTIDE SEQUENCE [LARGE SCALE GENOMIC DNA]</scope>
</reference>
<keyword evidence="3" id="KW-1185">Reference proteome</keyword>